<evidence type="ECO:0000313" key="11">
    <source>
        <dbReference type="Proteomes" id="UP000197032"/>
    </source>
</evidence>
<dbReference type="RefSeq" id="WP_088552800.1">
    <property type="nucleotide sequence ID" value="NZ_BDGJ01000010.1"/>
</dbReference>
<reference evidence="11" key="1">
    <citation type="journal article" date="2017" name="Appl. Environ. Microbiol.">
        <title>Genomic analysis of Calderihabitans maritimus KKC1, a thermophilic hydrogenogenic carboxydotrophic bacterium isolated from marine sediment.</title>
        <authorList>
            <person name="Omae K."/>
            <person name="Yoneda Y."/>
            <person name="Fukuyama Y."/>
            <person name="Yoshida T."/>
            <person name="Sako Y."/>
        </authorList>
    </citation>
    <scope>NUCLEOTIDE SEQUENCE [LARGE SCALE GENOMIC DNA]</scope>
    <source>
        <strain evidence="11">KKC1</strain>
    </source>
</reference>
<evidence type="ECO:0000256" key="9">
    <source>
        <dbReference type="SAM" id="Phobius"/>
    </source>
</evidence>
<keyword evidence="11" id="KW-1185">Reference proteome</keyword>
<feature type="transmembrane region" description="Helical" evidence="9">
    <location>
        <begin position="139"/>
        <end position="160"/>
    </location>
</feature>
<dbReference type="OrthoDB" id="9794165at2"/>
<dbReference type="GO" id="GO:0005886">
    <property type="term" value="C:plasma membrane"/>
    <property type="evidence" value="ECO:0007669"/>
    <property type="project" value="UniProtKB-SubCell"/>
</dbReference>
<organism evidence="10 11">
    <name type="scientific">Calderihabitans maritimus</name>
    <dbReference type="NCBI Taxonomy" id="1246530"/>
    <lineage>
        <taxon>Bacteria</taxon>
        <taxon>Bacillati</taxon>
        <taxon>Bacillota</taxon>
        <taxon>Clostridia</taxon>
        <taxon>Neomoorellales</taxon>
        <taxon>Calderihabitantaceae</taxon>
        <taxon>Calderihabitans</taxon>
    </lineage>
</organism>
<feature type="transmembrane region" description="Helical" evidence="9">
    <location>
        <begin position="371"/>
        <end position="389"/>
    </location>
</feature>
<feature type="transmembrane region" description="Helical" evidence="9">
    <location>
        <begin position="12"/>
        <end position="29"/>
    </location>
</feature>
<feature type="transmembrane region" description="Helical" evidence="9">
    <location>
        <begin position="180"/>
        <end position="202"/>
    </location>
</feature>
<dbReference type="PANTHER" id="PTHR30574:SF1">
    <property type="entry name" value="SULPHUR TRANSPORT DOMAIN-CONTAINING PROTEIN"/>
    <property type="match status" value="1"/>
</dbReference>
<keyword evidence="5 9" id="KW-0812">Transmembrane</keyword>
<comment type="similarity">
    <text evidence="8">Belongs to the TsuA/YedE (TC 9.B.102) family.</text>
</comment>
<feature type="transmembrane region" description="Helical" evidence="9">
    <location>
        <begin position="68"/>
        <end position="87"/>
    </location>
</feature>
<name>A0A1Z5HPC0_9FIRM</name>
<comment type="caution">
    <text evidence="10">The sequence shown here is derived from an EMBL/GenBank/DDBJ whole genome shotgun (WGS) entry which is preliminary data.</text>
</comment>
<evidence type="ECO:0000256" key="8">
    <source>
        <dbReference type="ARBA" id="ARBA00035655"/>
    </source>
</evidence>
<evidence type="ECO:0000256" key="3">
    <source>
        <dbReference type="ARBA" id="ARBA00022475"/>
    </source>
</evidence>
<evidence type="ECO:0000313" key="10">
    <source>
        <dbReference type="EMBL" id="GAW91227.1"/>
    </source>
</evidence>
<evidence type="ECO:0000256" key="2">
    <source>
        <dbReference type="ARBA" id="ARBA00022448"/>
    </source>
</evidence>
<feature type="transmembrane region" description="Helical" evidence="9">
    <location>
        <begin position="107"/>
        <end position="132"/>
    </location>
</feature>
<evidence type="ECO:0000256" key="4">
    <source>
        <dbReference type="ARBA" id="ARBA00022519"/>
    </source>
</evidence>
<keyword evidence="6 9" id="KW-1133">Transmembrane helix</keyword>
<accession>A0A1Z5HPC0</accession>
<dbReference type="InterPro" id="IPR007272">
    <property type="entry name" value="Sulf_transp_TsuA/YedE"/>
</dbReference>
<evidence type="ECO:0000256" key="1">
    <source>
        <dbReference type="ARBA" id="ARBA00004429"/>
    </source>
</evidence>
<feature type="transmembrane region" description="Helical" evidence="9">
    <location>
        <begin position="35"/>
        <end position="56"/>
    </location>
</feature>
<sequence length="393" mass="42983">MFLNSYFGKLSKPVASGIFILITCIWLLTDRSLGLLWLFGAGFGIIMQRSRFCLAAPYRDLFLFRSTSLLKGLILILIITTAGFAIIQFQTIGFDSRLPSYFKPVGWFTVAGALLFGMGMVLAGACVAGSLVRLGEGHVLYVGVLAGVVAGSLVGAYHFGWWTHFAVQKLPRIFLPHLWGWSWAVGGQLVLLLGVFGLLSLYEIRKERQREASSMVAAASESFTFKSLGRKPWPVWLGAVTLALLNILLLYVHGYPWCVAKVFTFIGGHIGQLLGLGVNKIYFFQLPFARQFLQAGLLNNPIFVLDVGTVFGSFLAAVGTGEFRLRWVKIPRQALLAIAGGVLMGYGARIAMGCTVGAVLSGVSSMSLHGWLFMTFLFPGAYVGTRLLLRYLV</sequence>
<evidence type="ECO:0000256" key="5">
    <source>
        <dbReference type="ARBA" id="ARBA00022692"/>
    </source>
</evidence>
<feature type="transmembrane region" description="Helical" evidence="9">
    <location>
        <begin position="233"/>
        <end position="252"/>
    </location>
</feature>
<protein>
    <submittedName>
        <fullName evidence="10">Uncharacterized protein</fullName>
    </submittedName>
</protein>
<feature type="transmembrane region" description="Helical" evidence="9">
    <location>
        <begin position="335"/>
        <end position="359"/>
    </location>
</feature>
<comment type="subcellular location">
    <subcellularLocation>
        <location evidence="1">Cell inner membrane</location>
        <topology evidence="1">Multi-pass membrane protein</topology>
    </subcellularLocation>
</comment>
<gene>
    <name evidence="10" type="ORF">KKC1_03890</name>
</gene>
<evidence type="ECO:0000256" key="6">
    <source>
        <dbReference type="ARBA" id="ARBA00022989"/>
    </source>
</evidence>
<keyword evidence="7 9" id="KW-0472">Membrane</keyword>
<dbReference type="Proteomes" id="UP000197032">
    <property type="component" value="Unassembled WGS sequence"/>
</dbReference>
<feature type="transmembrane region" description="Helical" evidence="9">
    <location>
        <begin position="302"/>
        <end position="323"/>
    </location>
</feature>
<dbReference type="Pfam" id="PF04143">
    <property type="entry name" value="Sulf_transp"/>
    <property type="match status" value="1"/>
</dbReference>
<keyword evidence="4" id="KW-0997">Cell inner membrane</keyword>
<proteinExistence type="inferred from homology"/>
<evidence type="ECO:0000256" key="7">
    <source>
        <dbReference type="ARBA" id="ARBA00023136"/>
    </source>
</evidence>
<dbReference type="PANTHER" id="PTHR30574">
    <property type="entry name" value="INNER MEMBRANE PROTEIN YEDE"/>
    <property type="match status" value="1"/>
</dbReference>
<dbReference type="EMBL" id="BDGJ01000010">
    <property type="protein sequence ID" value="GAW91227.1"/>
    <property type="molecule type" value="Genomic_DNA"/>
</dbReference>
<keyword evidence="2" id="KW-0813">Transport</keyword>
<dbReference type="AlphaFoldDB" id="A0A1Z5HPC0"/>
<keyword evidence="3" id="KW-1003">Cell membrane</keyword>